<accession>A0A926EIX9</accession>
<comment type="caution">
    <text evidence="2">The sequence shown here is derived from an EMBL/GenBank/DDBJ whole genome shotgun (WGS) entry which is preliminary data.</text>
</comment>
<reference evidence="2" key="1">
    <citation type="submission" date="2020-08" db="EMBL/GenBank/DDBJ databases">
        <title>Genome public.</title>
        <authorList>
            <person name="Liu C."/>
            <person name="Sun Q."/>
        </authorList>
    </citation>
    <scope>NUCLEOTIDE SEQUENCE</scope>
    <source>
        <strain evidence="2">NSJ-64</strain>
    </source>
</reference>
<dbReference type="Proteomes" id="UP000623678">
    <property type="component" value="Unassembled WGS sequence"/>
</dbReference>
<feature type="transmembrane region" description="Helical" evidence="1">
    <location>
        <begin position="75"/>
        <end position="96"/>
    </location>
</feature>
<keyword evidence="1" id="KW-1133">Transmembrane helix</keyword>
<evidence type="ECO:0000313" key="3">
    <source>
        <dbReference type="Proteomes" id="UP000623678"/>
    </source>
</evidence>
<feature type="transmembrane region" description="Helical" evidence="1">
    <location>
        <begin position="154"/>
        <end position="172"/>
    </location>
</feature>
<evidence type="ECO:0000256" key="1">
    <source>
        <dbReference type="SAM" id="Phobius"/>
    </source>
</evidence>
<proteinExistence type="predicted"/>
<keyword evidence="3" id="KW-1185">Reference proteome</keyword>
<dbReference type="PANTHER" id="PTHR31446:SF2">
    <property type="entry name" value="ACID PHOSPHATASE_VANADIUM-DEPENDENT HALOPEROXIDASE-RELATED PROTEIN"/>
    <property type="match status" value="1"/>
</dbReference>
<dbReference type="RefSeq" id="WP_262394059.1">
    <property type="nucleotide sequence ID" value="NZ_JACRTD010000001.1"/>
</dbReference>
<feature type="transmembrane region" description="Helical" evidence="1">
    <location>
        <begin position="6"/>
        <end position="23"/>
    </location>
</feature>
<dbReference type="Pfam" id="PF02681">
    <property type="entry name" value="DUF212"/>
    <property type="match status" value="1"/>
</dbReference>
<protein>
    <submittedName>
        <fullName evidence="2">Divergent PAP2 family protein</fullName>
    </submittedName>
</protein>
<organism evidence="2 3">
    <name type="scientific">Youxingia wuxianensis</name>
    <dbReference type="NCBI Taxonomy" id="2763678"/>
    <lineage>
        <taxon>Bacteria</taxon>
        <taxon>Bacillati</taxon>
        <taxon>Bacillota</taxon>
        <taxon>Clostridia</taxon>
        <taxon>Eubacteriales</taxon>
        <taxon>Oscillospiraceae</taxon>
        <taxon>Youxingia</taxon>
    </lineage>
</organism>
<gene>
    <name evidence="2" type="ORF">H8705_01235</name>
</gene>
<evidence type="ECO:0000313" key="2">
    <source>
        <dbReference type="EMBL" id="MBC8584208.1"/>
    </source>
</evidence>
<keyword evidence="1" id="KW-0812">Transmembrane</keyword>
<sequence length="173" mass="19172">MNVWEIITSNYIINIGFLSWFLAQLLKTLFSYMKNKRFDWERLVGAGGMPSSHSSLVCSIAVGMAKTMGYSSPEFALSLALAGIVMYDAMGVRRAAGEQAKVLNKMVIDFKSTFLVLKREFEIATSKEKFTQEEIQAHEAESKELKEYLGHTPLEVLCGAILGIAIAVIVPVN</sequence>
<dbReference type="EMBL" id="JACRTD010000001">
    <property type="protein sequence ID" value="MBC8584208.1"/>
    <property type="molecule type" value="Genomic_DNA"/>
</dbReference>
<name>A0A926EIX9_9FIRM</name>
<dbReference type="InterPro" id="IPR003832">
    <property type="entry name" value="DUF212"/>
</dbReference>
<dbReference type="PANTHER" id="PTHR31446">
    <property type="entry name" value="ACID PHOSPHATASE/VANADIUM-DEPENDENT HALOPEROXIDASE-RELATED PROTEIN"/>
    <property type="match status" value="1"/>
</dbReference>
<feature type="transmembrane region" description="Helical" evidence="1">
    <location>
        <begin position="43"/>
        <end position="63"/>
    </location>
</feature>
<keyword evidence="1" id="KW-0472">Membrane</keyword>
<dbReference type="AlphaFoldDB" id="A0A926EIX9"/>